<keyword evidence="1" id="KW-0862">Zinc</keyword>
<dbReference type="GO" id="GO:0008270">
    <property type="term" value="F:zinc ion binding"/>
    <property type="evidence" value="ECO:0007669"/>
    <property type="project" value="UniProtKB-KW"/>
</dbReference>
<feature type="domain" description="CCHC-type" evidence="2">
    <location>
        <begin position="87"/>
        <end position="100"/>
    </location>
</feature>
<dbReference type="Proteomes" id="UP000054359">
    <property type="component" value="Unassembled WGS sequence"/>
</dbReference>
<keyword evidence="1" id="KW-0479">Metal-binding</keyword>
<dbReference type="InterPro" id="IPR036875">
    <property type="entry name" value="Znf_CCHC_sf"/>
</dbReference>
<dbReference type="EMBL" id="KK117771">
    <property type="protein sequence ID" value="KFM71383.1"/>
    <property type="molecule type" value="Genomic_DNA"/>
</dbReference>
<sequence length="106" mass="12256">MLMGLPKEYEDLILNLEREEDMLSTQIVKLCLIVEEKKLLRYTEGKSEVATSEVMGEKALKTQNKYRTKTMQQLQKQHKSTDRRTCCFSCVEWGHIAKNCSAAKTP</sequence>
<protein>
    <recommendedName>
        <fullName evidence="2">CCHC-type domain-containing protein</fullName>
    </recommendedName>
</protein>
<accession>A0A087U1Z4</accession>
<dbReference type="GO" id="GO:0003676">
    <property type="term" value="F:nucleic acid binding"/>
    <property type="evidence" value="ECO:0007669"/>
    <property type="project" value="InterPro"/>
</dbReference>
<dbReference type="InterPro" id="IPR001878">
    <property type="entry name" value="Znf_CCHC"/>
</dbReference>
<evidence type="ECO:0000313" key="4">
    <source>
        <dbReference type="Proteomes" id="UP000054359"/>
    </source>
</evidence>
<proteinExistence type="predicted"/>
<evidence type="ECO:0000256" key="1">
    <source>
        <dbReference type="PROSITE-ProRule" id="PRU00047"/>
    </source>
</evidence>
<dbReference type="PROSITE" id="PS50158">
    <property type="entry name" value="ZF_CCHC"/>
    <property type="match status" value="1"/>
</dbReference>
<dbReference type="AlphaFoldDB" id="A0A087U1Z4"/>
<gene>
    <name evidence="3" type="ORF">X975_14929</name>
</gene>
<evidence type="ECO:0000313" key="3">
    <source>
        <dbReference type="EMBL" id="KFM71383.1"/>
    </source>
</evidence>
<dbReference type="SUPFAM" id="SSF57756">
    <property type="entry name" value="Retrovirus zinc finger-like domains"/>
    <property type="match status" value="1"/>
</dbReference>
<evidence type="ECO:0000259" key="2">
    <source>
        <dbReference type="PROSITE" id="PS50158"/>
    </source>
</evidence>
<name>A0A087U1Z4_STEMI</name>
<reference evidence="3 4" key="1">
    <citation type="submission" date="2013-11" db="EMBL/GenBank/DDBJ databases">
        <title>Genome sequencing of Stegodyphus mimosarum.</title>
        <authorList>
            <person name="Bechsgaard J."/>
        </authorList>
    </citation>
    <scope>NUCLEOTIDE SEQUENCE [LARGE SCALE GENOMIC DNA]</scope>
</reference>
<keyword evidence="4" id="KW-1185">Reference proteome</keyword>
<keyword evidence="1" id="KW-0863">Zinc-finger</keyword>
<feature type="non-terminal residue" evidence="3">
    <location>
        <position position="106"/>
    </location>
</feature>
<organism evidence="3 4">
    <name type="scientific">Stegodyphus mimosarum</name>
    <name type="common">African social velvet spider</name>
    <dbReference type="NCBI Taxonomy" id="407821"/>
    <lineage>
        <taxon>Eukaryota</taxon>
        <taxon>Metazoa</taxon>
        <taxon>Ecdysozoa</taxon>
        <taxon>Arthropoda</taxon>
        <taxon>Chelicerata</taxon>
        <taxon>Arachnida</taxon>
        <taxon>Araneae</taxon>
        <taxon>Araneomorphae</taxon>
        <taxon>Entelegynae</taxon>
        <taxon>Eresoidea</taxon>
        <taxon>Eresidae</taxon>
        <taxon>Stegodyphus</taxon>
    </lineage>
</organism>